<dbReference type="OrthoDB" id="2134917at2"/>
<organism evidence="1 2">
    <name type="scientific">Clostridium manihotivorum</name>
    <dbReference type="NCBI Taxonomy" id="2320868"/>
    <lineage>
        <taxon>Bacteria</taxon>
        <taxon>Bacillati</taxon>
        <taxon>Bacillota</taxon>
        <taxon>Clostridia</taxon>
        <taxon>Eubacteriales</taxon>
        <taxon>Clostridiaceae</taxon>
        <taxon>Clostridium</taxon>
    </lineage>
</organism>
<dbReference type="Pfam" id="PF05597">
    <property type="entry name" value="Phasin"/>
    <property type="match status" value="1"/>
</dbReference>
<reference evidence="1 2" key="1">
    <citation type="submission" date="2018-01" db="EMBL/GenBank/DDBJ databases">
        <title>Genome Sequencing and Assembly of Anaerobacter polyendosporus strain CT4.</title>
        <authorList>
            <person name="Tachaapaikoon C."/>
            <person name="Sutheeworapong S."/>
            <person name="Jenjaroenpun P."/>
            <person name="Wongsurawat T."/>
            <person name="Nookeaw I."/>
            <person name="Cheawchanlertfa P."/>
            <person name="Kosugi A."/>
            <person name="Cheevadhanarak S."/>
            <person name="Ratanakhanokchai K."/>
        </authorList>
    </citation>
    <scope>NUCLEOTIDE SEQUENCE [LARGE SCALE GENOMIC DNA]</scope>
    <source>
        <strain evidence="1 2">CT4</strain>
    </source>
</reference>
<dbReference type="InterPro" id="IPR008769">
    <property type="entry name" value="PhaF_PhaI"/>
</dbReference>
<protein>
    <recommendedName>
        <fullName evidence="3">Polyhydroxyalkanoate synthesis regulator phasin</fullName>
    </recommendedName>
</protein>
<dbReference type="RefSeq" id="WP_128211125.1">
    <property type="nucleotide sequence ID" value="NZ_CP025746.1"/>
</dbReference>
<dbReference type="PANTHER" id="PTHR38664:SF1">
    <property type="entry name" value="SLR0058 PROTEIN"/>
    <property type="match status" value="1"/>
</dbReference>
<evidence type="ECO:0000313" key="1">
    <source>
        <dbReference type="EMBL" id="QAA30675.1"/>
    </source>
</evidence>
<name>A0A3R5UDD3_9CLOT</name>
<gene>
    <name evidence="1" type="ORF">C1I91_02770</name>
</gene>
<sequence length="126" mass="14448">MFNELKKVMLAGVGAVATTYEKANEIVNEMVEKGKITVDEGKELSEELMRDFKGKASTTTNKVMDKIDDMMPLTKQELNTELQDKDIPTRIEFDSLKDRVEYLENKLSEIMGKVDLQNIDENKEQQ</sequence>
<dbReference type="AlphaFoldDB" id="A0A3R5UDD3"/>
<dbReference type="EMBL" id="CP025746">
    <property type="protein sequence ID" value="QAA30675.1"/>
    <property type="molecule type" value="Genomic_DNA"/>
</dbReference>
<dbReference type="PANTHER" id="PTHR38664">
    <property type="entry name" value="SLR0058 PROTEIN"/>
    <property type="match status" value="1"/>
</dbReference>
<proteinExistence type="predicted"/>
<evidence type="ECO:0008006" key="3">
    <source>
        <dbReference type="Google" id="ProtNLM"/>
    </source>
</evidence>
<evidence type="ECO:0000313" key="2">
    <source>
        <dbReference type="Proteomes" id="UP000286268"/>
    </source>
</evidence>
<dbReference type="KEGG" id="cmah:C1I91_02770"/>
<dbReference type="Proteomes" id="UP000286268">
    <property type="component" value="Chromosome"/>
</dbReference>
<keyword evidence="2" id="KW-1185">Reference proteome</keyword>
<accession>A0A3R5UDD3</accession>